<dbReference type="InterPro" id="IPR011990">
    <property type="entry name" value="TPR-like_helical_dom_sf"/>
</dbReference>
<dbReference type="InterPro" id="IPR036388">
    <property type="entry name" value="WH-like_DNA-bd_sf"/>
</dbReference>
<dbReference type="InterPro" id="IPR016032">
    <property type="entry name" value="Sig_transdc_resp-reg_C-effctor"/>
</dbReference>
<proteinExistence type="predicted"/>
<dbReference type="PRINTS" id="PR00038">
    <property type="entry name" value="HTHLUXR"/>
</dbReference>
<dbReference type="Pfam" id="PF13191">
    <property type="entry name" value="AAA_16"/>
    <property type="match status" value="1"/>
</dbReference>
<dbReference type="Gene3D" id="1.25.40.10">
    <property type="entry name" value="Tetratricopeptide repeat domain"/>
    <property type="match status" value="1"/>
</dbReference>
<gene>
    <name evidence="5" type="ORF">ACFQKB_17975</name>
</gene>
<sequence length="929" mass="100702">MPVSLVERDEELAALDGLFAELPRARSRVVVVSGGTATGKTSLLRAFGERAVEHGALFLSAVASRIERGLPMGVLEQLFRNPDLPSGDAERAMRWLDAGALNTSAAGPGGSGQVTSVVLRGLCEVLRGLAERQPVVIAVDDVHYADETSLRCLLYLLRRLRSSRLHVIFSECRDLEAANALLRSEFLREPFFRQIRVEPLTKAGVARLLRRSLGDAAAQDLTPAFHEATSGYPALVQALIEDHRAAAAAGRGELGSGMEFSRAVMTFLYRYEPPVCEVARAIAILGKAASTTLLGRLLDLAAESTAQAVNALTKARILENGDFRSEIVRAAILDATPSGERMAMHGSAAVLLHNEGAAPTDVAAHIVAAGRIEAPWVVPLLREAAEHALANDDVRPAIRHLRAAYRLCDDERLRPEIASALADAEWRVDPSAVLRHLPDFAAPARTGRPELCDTFTPITYLLWHGRVGEALGIVDDLVRTQDEAAESGTAASVDLDTPRLWLSYLYPGVLKAEPVPAHHEPEPTGALPDLQEATMLAAELVDENESDALTTAEGILQRSRLSNRTLAPLTTALAVLMYNDRLEQAASWCDSLLVEAVARRSPTWHALFAAERALIHVRQGNVIAAERHADAALSLIPPKSWGVAVGLPLAAMVLATTAMGKVERAATLLDIPVPQTMFQTRMGLHYLYARGRHHLAEGRFYAAACDFRACGKLMNDWGIDLPAVEPWRIGAAEAHLRLGDAAQARELVDEQLALLEPEHLRARGMSLRAQAATSPPESRPALLGQAVEMLQSCGDQLELSRALADQSRAYEILGEPERASLLSRRSLSLARKCGILERTTEEPPCPSTLELSDAERRVAALAADGYTNREISRKLYITVSTVEQHLTKVYRKLNVRRFDLRSALRRDAASPVRDPAAGPGRPRPGGTGT</sequence>
<dbReference type="PROSITE" id="PS50043">
    <property type="entry name" value="HTH_LUXR_2"/>
    <property type="match status" value="1"/>
</dbReference>
<accession>A0ABW2CL55</accession>
<dbReference type="PANTHER" id="PTHR16305:SF35">
    <property type="entry name" value="TRANSCRIPTIONAL ACTIVATOR DOMAIN"/>
    <property type="match status" value="1"/>
</dbReference>
<dbReference type="Proteomes" id="UP001596380">
    <property type="component" value="Unassembled WGS sequence"/>
</dbReference>
<keyword evidence="1" id="KW-0547">Nucleotide-binding</keyword>
<organism evidence="5 6">
    <name type="scientific">Actinomadura yumaensis</name>
    <dbReference type="NCBI Taxonomy" id="111807"/>
    <lineage>
        <taxon>Bacteria</taxon>
        <taxon>Bacillati</taxon>
        <taxon>Actinomycetota</taxon>
        <taxon>Actinomycetes</taxon>
        <taxon>Streptosporangiales</taxon>
        <taxon>Thermomonosporaceae</taxon>
        <taxon>Actinomadura</taxon>
    </lineage>
</organism>
<dbReference type="EMBL" id="JBHSXS010000009">
    <property type="protein sequence ID" value="MFC6881651.1"/>
    <property type="molecule type" value="Genomic_DNA"/>
</dbReference>
<dbReference type="InterPro" id="IPR041664">
    <property type="entry name" value="AAA_16"/>
</dbReference>
<dbReference type="Pfam" id="PF00196">
    <property type="entry name" value="GerE"/>
    <property type="match status" value="1"/>
</dbReference>
<evidence type="ECO:0000256" key="1">
    <source>
        <dbReference type="ARBA" id="ARBA00022741"/>
    </source>
</evidence>
<evidence type="ECO:0000256" key="2">
    <source>
        <dbReference type="ARBA" id="ARBA00022840"/>
    </source>
</evidence>
<dbReference type="SUPFAM" id="SSF48452">
    <property type="entry name" value="TPR-like"/>
    <property type="match status" value="1"/>
</dbReference>
<keyword evidence="2" id="KW-0067">ATP-binding</keyword>
<protein>
    <submittedName>
        <fullName evidence="5">AAA family ATPase</fullName>
    </submittedName>
</protein>
<feature type="domain" description="HTH luxR-type" evidence="4">
    <location>
        <begin position="844"/>
        <end position="908"/>
    </location>
</feature>
<dbReference type="Gene3D" id="1.10.10.10">
    <property type="entry name" value="Winged helix-like DNA-binding domain superfamily/Winged helix DNA-binding domain"/>
    <property type="match status" value="1"/>
</dbReference>
<reference evidence="6" key="1">
    <citation type="journal article" date="2019" name="Int. J. Syst. Evol. Microbiol.">
        <title>The Global Catalogue of Microorganisms (GCM) 10K type strain sequencing project: providing services to taxonomists for standard genome sequencing and annotation.</title>
        <authorList>
            <consortium name="The Broad Institute Genomics Platform"/>
            <consortium name="The Broad Institute Genome Sequencing Center for Infectious Disease"/>
            <person name="Wu L."/>
            <person name="Ma J."/>
        </authorList>
    </citation>
    <scope>NUCLEOTIDE SEQUENCE [LARGE SCALE GENOMIC DNA]</scope>
    <source>
        <strain evidence="6">JCM 3369</strain>
    </source>
</reference>
<dbReference type="RefSeq" id="WP_160826949.1">
    <property type="nucleotide sequence ID" value="NZ_JBHSXS010000009.1"/>
</dbReference>
<evidence type="ECO:0000259" key="4">
    <source>
        <dbReference type="PROSITE" id="PS50043"/>
    </source>
</evidence>
<evidence type="ECO:0000256" key="3">
    <source>
        <dbReference type="SAM" id="MobiDB-lite"/>
    </source>
</evidence>
<dbReference type="Gene3D" id="3.40.50.300">
    <property type="entry name" value="P-loop containing nucleotide triphosphate hydrolases"/>
    <property type="match status" value="1"/>
</dbReference>
<dbReference type="InterPro" id="IPR027417">
    <property type="entry name" value="P-loop_NTPase"/>
</dbReference>
<dbReference type="SUPFAM" id="SSF46894">
    <property type="entry name" value="C-terminal effector domain of the bipartite response regulators"/>
    <property type="match status" value="1"/>
</dbReference>
<dbReference type="SMART" id="SM00421">
    <property type="entry name" value="HTH_LUXR"/>
    <property type="match status" value="1"/>
</dbReference>
<keyword evidence="6" id="KW-1185">Reference proteome</keyword>
<evidence type="ECO:0000313" key="6">
    <source>
        <dbReference type="Proteomes" id="UP001596380"/>
    </source>
</evidence>
<dbReference type="InterPro" id="IPR000792">
    <property type="entry name" value="Tscrpt_reg_LuxR_C"/>
</dbReference>
<dbReference type="CDD" id="cd06170">
    <property type="entry name" value="LuxR_C_like"/>
    <property type="match status" value="1"/>
</dbReference>
<dbReference type="PANTHER" id="PTHR16305">
    <property type="entry name" value="TESTICULAR SOLUBLE ADENYLYL CYCLASE"/>
    <property type="match status" value="1"/>
</dbReference>
<evidence type="ECO:0000313" key="5">
    <source>
        <dbReference type="EMBL" id="MFC6881651.1"/>
    </source>
</evidence>
<feature type="region of interest" description="Disordered" evidence="3">
    <location>
        <begin position="906"/>
        <end position="929"/>
    </location>
</feature>
<comment type="caution">
    <text evidence="5">The sequence shown here is derived from an EMBL/GenBank/DDBJ whole genome shotgun (WGS) entry which is preliminary data.</text>
</comment>
<name>A0ABW2CL55_9ACTN</name>
<dbReference type="SUPFAM" id="SSF52540">
    <property type="entry name" value="P-loop containing nucleoside triphosphate hydrolases"/>
    <property type="match status" value="1"/>
</dbReference>